<keyword evidence="9" id="KW-1133">Transmembrane helix</keyword>
<evidence type="ECO:0000256" key="6">
    <source>
        <dbReference type="ARBA" id="ARBA00022777"/>
    </source>
</evidence>
<evidence type="ECO:0000256" key="9">
    <source>
        <dbReference type="SAM" id="Phobius"/>
    </source>
</evidence>
<keyword evidence="5" id="KW-0547">Nucleotide-binding</keyword>
<dbReference type="InterPro" id="IPR050482">
    <property type="entry name" value="Sensor_HK_TwoCompSys"/>
</dbReference>
<comment type="caution">
    <text evidence="12">The sequence shown here is derived from an EMBL/GenBank/DDBJ whole genome shotgun (WGS) entry which is preliminary data.</text>
</comment>
<feature type="transmembrane region" description="Helical" evidence="9">
    <location>
        <begin position="107"/>
        <end position="126"/>
    </location>
</feature>
<evidence type="ECO:0000256" key="3">
    <source>
        <dbReference type="ARBA" id="ARBA00022553"/>
    </source>
</evidence>
<keyword evidence="8" id="KW-0902">Two-component regulatory system</keyword>
<evidence type="ECO:0000259" key="10">
    <source>
        <dbReference type="Pfam" id="PF02518"/>
    </source>
</evidence>
<keyword evidence="4" id="KW-0808">Transferase</keyword>
<dbReference type="Gene3D" id="3.30.565.10">
    <property type="entry name" value="Histidine kinase-like ATPase, C-terminal domain"/>
    <property type="match status" value="1"/>
</dbReference>
<evidence type="ECO:0000256" key="7">
    <source>
        <dbReference type="ARBA" id="ARBA00022840"/>
    </source>
</evidence>
<keyword evidence="7" id="KW-0067">ATP-binding</keyword>
<dbReference type="Pfam" id="PF07730">
    <property type="entry name" value="HisKA_3"/>
    <property type="match status" value="1"/>
</dbReference>
<dbReference type="PANTHER" id="PTHR24421:SF10">
    <property type="entry name" value="NITRATE_NITRITE SENSOR PROTEIN NARQ"/>
    <property type="match status" value="1"/>
</dbReference>
<dbReference type="InterPro" id="IPR011712">
    <property type="entry name" value="Sig_transdc_His_kin_sub3_dim/P"/>
</dbReference>
<evidence type="ECO:0000259" key="11">
    <source>
        <dbReference type="Pfam" id="PF07730"/>
    </source>
</evidence>
<dbReference type="SUPFAM" id="SSF55874">
    <property type="entry name" value="ATPase domain of HSP90 chaperone/DNA topoisomerase II/histidine kinase"/>
    <property type="match status" value="1"/>
</dbReference>
<dbReference type="Pfam" id="PF02518">
    <property type="entry name" value="HATPase_c"/>
    <property type="match status" value="1"/>
</dbReference>
<evidence type="ECO:0000256" key="4">
    <source>
        <dbReference type="ARBA" id="ARBA00022679"/>
    </source>
</evidence>
<feature type="transmembrane region" description="Helical" evidence="9">
    <location>
        <begin position="181"/>
        <end position="206"/>
    </location>
</feature>
<dbReference type="PANTHER" id="PTHR24421">
    <property type="entry name" value="NITRATE/NITRITE SENSOR PROTEIN NARX-RELATED"/>
    <property type="match status" value="1"/>
</dbReference>
<name>A0ABP8DSF2_9ACTN</name>
<dbReference type="Proteomes" id="UP001500620">
    <property type="component" value="Unassembled WGS sequence"/>
</dbReference>
<evidence type="ECO:0000256" key="8">
    <source>
        <dbReference type="ARBA" id="ARBA00023012"/>
    </source>
</evidence>
<evidence type="ECO:0000256" key="2">
    <source>
        <dbReference type="ARBA" id="ARBA00012438"/>
    </source>
</evidence>
<evidence type="ECO:0000313" key="13">
    <source>
        <dbReference type="Proteomes" id="UP001500620"/>
    </source>
</evidence>
<comment type="catalytic activity">
    <reaction evidence="1">
        <text>ATP + protein L-histidine = ADP + protein N-phospho-L-histidine.</text>
        <dbReference type="EC" id="2.7.13.3"/>
    </reaction>
</comment>
<dbReference type="InterPro" id="IPR003594">
    <property type="entry name" value="HATPase_dom"/>
</dbReference>
<feature type="transmembrane region" description="Helical" evidence="9">
    <location>
        <begin position="218"/>
        <end position="239"/>
    </location>
</feature>
<sequence>MEVRAPRWSALGWLLCAAAAVGIGLALVFALRDGVPPGRDLALDCALGLGNGLLGAFILTRSPRHPIGWLFVFSGFVRAVAAAAGAWSYRALVTDPGSLPGGPSASWLAWMYLQSVATAPMIAVLFPDGRLPGRVWRVVPVLCAAVALLFGVAVPAAMWPYRGPRLLPDAPVPDTVVGHAVDAALSVGGVLALVAAVLALASVVVRGRREAGDVRQQVKWFGFGAAFGLVLNTTGLIPGFAWTRALGPVALLTGIGLGIFRFRLYNVDRLINRTLVYGLLTVVLVATFAAGDVTLALVVGRGSTVAAAVSAFVVALLLRPVRDRLQDLIDRLFDRRTHDAVRMLHGLSRQVGHEPVQPAEVRDTLRRALGDPSLEIYFQAREPSVLLDLDGGVTAPPAPATGRTIERIARGAETIALVVHGSREPGLARSVLRAATPVLEHARLQAELSLQLVEVRASRARLAVAADAERRRIERDLHDGAQQRLAGLALHIQSARRRASYPPDAMELLGFTVDELRAGLKDIRDLVHGILPPALVTGGLPAAIADLARPDTVVVTCQVPGRYAPSIEATAWFVACEGIANASKHAPGGTVHVEVSTAGGRLLVRVSDNGPGGADPDGRGLRHLADRVQAHAGSLRVDSPARGGTTLVADLPCVS</sequence>
<protein>
    <recommendedName>
        <fullName evidence="2">histidine kinase</fullName>
        <ecNumber evidence="2">2.7.13.3</ecNumber>
    </recommendedName>
</protein>
<feature type="domain" description="Histidine kinase/HSP90-like ATPase" evidence="10">
    <location>
        <begin position="577"/>
        <end position="652"/>
    </location>
</feature>
<keyword evidence="3" id="KW-0597">Phosphoprotein</keyword>
<organism evidence="12 13">
    <name type="scientific">Dactylosporangium darangshiense</name>
    <dbReference type="NCBI Taxonomy" id="579108"/>
    <lineage>
        <taxon>Bacteria</taxon>
        <taxon>Bacillati</taxon>
        <taxon>Actinomycetota</taxon>
        <taxon>Actinomycetes</taxon>
        <taxon>Micromonosporales</taxon>
        <taxon>Micromonosporaceae</taxon>
        <taxon>Dactylosporangium</taxon>
    </lineage>
</organism>
<feature type="transmembrane region" description="Helical" evidence="9">
    <location>
        <begin position="276"/>
        <end position="298"/>
    </location>
</feature>
<gene>
    <name evidence="12" type="ORF">GCM10022255_102880</name>
</gene>
<keyword evidence="9" id="KW-0472">Membrane</keyword>
<feature type="transmembrane region" description="Helical" evidence="9">
    <location>
        <begin position="67"/>
        <end position="87"/>
    </location>
</feature>
<evidence type="ECO:0000256" key="1">
    <source>
        <dbReference type="ARBA" id="ARBA00000085"/>
    </source>
</evidence>
<evidence type="ECO:0000313" key="12">
    <source>
        <dbReference type="EMBL" id="GAA4262930.1"/>
    </source>
</evidence>
<evidence type="ECO:0000256" key="5">
    <source>
        <dbReference type="ARBA" id="ARBA00022741"/>
    </source>
</evidence>
<keyword evidence="6" id="KW-0418">Kinase</keyword>
<reference evidence="13" key="1">
    <citation type="journal article" date="2019" name="Int. J. Syst. Evol. Microbiol.">
        <title>The Global Catalogue of Microorganisms (GCM) 10K type strain sequencing project: providing services to taxonomists for standard genome sequencing and annotation.</title>
        <authorList>
            <consortium name="The Broad Institute Genomics Platform"/>
            <consortium name="The Broad Institute Genome Sequencing Center for Infectious Disease"/>
            <person name="Wu L."/>
            <person name="Ma J."/>
        </authorList>
    </citation>
    <scope>NUCLEOTIDE SEQUENCE [LARGE SCALE GENOMIC DNA]</scope>
    <source>
        <strain evidence="13">JCM 17441</strain>
    </source>
</reference>
<dbReference type="EMBL" id="BAABAT010000057">
    <property type="protein sequence ID" value="GAA4262930.1"/>
    <property type="molecule type" value="Genomic_DNA"/>
</dbReference>
<feature type="domain" description="Signal transduction histidine kinase subgroup 3 dimerisation and phosphoacceptor" evidence="11">
    <location>
        <begin position="469"/>
        <end position="534"/>
    </location>
</feature>
<dbReference type="CDD" id="cd16917">
    <property type="entry name" value="HATPase_UhpB-NarQ-NarX-like"/>
    <property type="match status" value="1"/>
</dbReference>
<accession>A0ABP8DSF2</accession>
<dbReference type="RefSeq" id="WP_345141126.1">
    <property type="nucleotide sequence ID" value="NZ_BAABAT010000057.1"/>
</dbReference>
<feature type="transmembrane region" description="Helical" evidence="9">
    <location>
        <begin position="12"/>
        <end position="29"/>
    </location>
</feature>
<keyword evidence="9" id="KW-0812">Transmembrane</keyword>
<dbReference type="Gene3D" id="1.20.5.1930">
    <property type="match status" value="1"/>
</dbReference>
<dbReference type="EC" id="2.7.13.3" evidence="2"/>
<feature type="transmembrane region" description="Helical" evidence="9">
    <location>
        <begin position="245"/>
        <end position="264"/>
    </location>
</feature>
<feature type="transmembrane region" description="Helical" evidence="9">
    <location>
        <begin position="41"/>
        <end position="60"/>
    </location>
</feature>
<keyword evidence="13" id="KW-1185">Reference proteome</keyword>
<feature type="transmembrane region" description="Helical" evidence="9">
    <location>
        <begin position="138"/>
        <end position="161"/>
    </location>
</feature>
<dbReference type="InterPro" id="IPR036890">
    <property type="entry name" value="HATPase_C_sf"/>
</dbReference>
<proteinExistence type="predicted"/>